<accession>A0ABV8DNQ9</accession>
<name>A0ABV8DNQ9_9NOCA</name>
<reference evidence="2" key="1">
    <citation type="journal article" date="2019" name="Int. J. Syst. Evol. Microbiol.">
        <title>The Global Catalogue of Microorganisms (GCM) 10K type strain sequencing project: providing services to taxonomists for standard genome sequencing and annotation.</title>
        <authorList>
            <consortium name="The Broad Institute Genomics Platform"/>
            <consortium name="The Broad Institute Genome Sequencing Center for Infectious Disease"/>
            <person name="Wu L."/>
            <person name="Ma J."/>
        </authorList>
    </citation>
    <scope>NUCLEOTIDE SEQUENCE [LARGE SCALE GENOMIC DNA]</scope>
    <source>
        <strain evidence="2">CGMCC 4.7330</strain>
    </source>
</reference>
<dbReference type="SUPFAM" id="SSF51726">
    <property type="entry name" value="UROD/MetE-like"/>
    <property type="match status" value="1"/>
</dbReference>
<evidence type="ECO:0000313" key="1">
    <source>
        <dbReference type="EMBL" id="MFC3961710.1"/>
    </source>
</evidence>
<dbReference type="RefSeq" id="WP_378611466.1">
    <property type="nucleotide sequence ID" value="NZ_JBHSAX010000006.1"/>
</dbReference>
<comment type="caution">
    <text evidence="1">The sequence shown here is derived from an EMBL/GenBank/DDBJ whole genome shotgun (WGS) entry which is preliminary data.</text>
</comment>
<sequence>MQNEAVRAVHFVGSFPAATPEEAMRAMLSAEVLHTLPTGETHRYEYYIQPVIEDLVRQGALEVKRQGTWQSSRQRTIHRPARGTRLTADRMDLGYLREAESVLPLFHELRGDREFALQIGMPTDFTLAFIAVGPGGLRANRAAFTAATVREITAIRELAGDDVVIQLEATAELVLAARLQPAHRRADAVLGLSRGIAALAAAAPDGTRFGVHLCLGSLHNRARARLHDTRPLVDLANAVVRHWPDGRPLEFVHGPLAAGDIPPPTGAAFYGPLRDLVPGPRFHAGFVHDTPSAAEQEETLHTVERALGRRVDGVASACGLGRVPRDMADRLVTRAVALAAAP</sequence>
<dbReference type="EMBL" id="JBHSAX010000006">
    <property type="protein sequence ID" value="MFC3961710.1"/>
    <property type="molecule type" value="Genomic_DNA"/>
</dbReference>
<evidence type="ECO:0008006" key="3">
    <source>
        <dbReference type="Google" id="ProtNLM"/>
    </source>
</evidence>
<evidence type="ECO:0000313" key="2">
    <source>
        <dbReference type="Proteomes" id="UP001595696"/>
    </source>
</evidence>
<protein>
    <recommendedName>
        <fullName evidence="3">Cobalamin-independent methionine synthase catalytic subunit</fullName>
    </recommendedName>
</protein>
<dbReference type="Proteomes" id="UP001595696">
    <property type="component" value="Unassembled WGS sequence"/>
</dbReference>
<keyword evidence="2" id="KW-1185">Reference proteome</keyword>
<organism evidence="1 2">
    <name type="scientific">Nocardia jiangsuensis</name>
    <dbReference type="NCBI Taxonomy" id="1691563"/>
    <lineage>
        <taxon>Bacteria</taxon>
        <taxon>Bacillati</taxon>
        <taxon>Actinomycetota</taxon>
        <taxon>Actinomycetes</taxon>
        <taxon>Mycobacteriales</taxon>
        <taxon>Nocardiaceae</taxon>
        <taxon>Nocardia</taxon>
    </lineage>
</organism>
<dbReference type="Gene3D" id="3.20.20.210">
    <property type="match status" value="1"/>
</dbReference>
<proteinExistence type="predicted"/>
<dbReference type="InterPro" id="IPR038071">
    <property type="entry name" value="UROD/MetE-like_sf"/>
</dbReference>
<gene>
    <name evidence="1" type="ORF">ACFO0B_06885</name>
</gene>